<protein>
    <submittedName>
        <fullName evidence="2">Uncharacterized protein</fullName>
    </submittedName>
</protein>
<feature type="transmembrane region" description="Helical" evidence="1">
    <location>
        <begin position="91"/>
        <end position="112"/>
    </location>
</feature>
<dbReference type="Proteomes" id="UP000295543">
    <property type="component" value="Unassembled WGS sequence"/>
</dbReference>
<keyword evidence="3" id="KW-1185">Reference proteome</keyword>
<organism evidence="2 3">
    <name type="scientific">Luteimonas terrae</name>
    <dbReference type="NCBI Taxonomy" id="1530191"/>
    <lineage>
        <taxon>Bacteria</taxon>
        <taxon>Pseudomonadati</taxon>
        <taxon>Pseudomonadota</taxon>
        <taxon>Gammaproteobacteria</taxon>
        <taxon>Lysobacterales</taxon>
        <taxon>Lysobacteraceae</taxon>
        <taxon>Luteimonas</taxon>
    </lineage>
</organism>
<proteinExistence type="predicted"/>
<evidence type="ECO:0000313" key="3">
    <source>
        <dbReference type="Proteomes" id="UP000295543"/>
    </source>
</evidence>
<name>A0A4R5U784_9GAMM</name>
<dbReference type="OrthoDB" id="5975772at2"/>
<dbReference type="RefSeq" id="WP_133394319.1">
    <property type="nucleotide sequence ID" value="NZ_SMTG01000005.1"/>
</dbReference>
<keyword evidence="1" id="KW-0812">Transmembrane</keyword>
<sequence>MAAGWITVVAPYLPEIVRLARPIFTRTPPALPDAGQLRRNDVVDAQIAELQDAASQNADSIGKLAADMQKTIEALQVGAVRAEQRLLRAQALAVVATTVAVLAFGLAAWALAR</sequence>
<keyword evidence="1" id="KW-1133">Transmembrane helix</keyword>
<evidence type="ECO:0000256" key="1">
    <source>
        <dbReference type="SAM" id="Phobius"/>
    </source>
</evidence>
<accession>A0A4R5U784</accession>
<comment type="caution">
    <text evidence="2">The sequence shown here is derived from an EMBL/GenBank/DDBJ whole genome shotgun (WGS) entry which is preliminary data.</text>
</comment>
<reference evidence="2 3" key="1">
    <citation type="submission" date="2019-03" db="EMBL/GenBank/DDBJ databases">
        <title>Luteimonas zhaokaii sp.nov., isolated from the rectal contents of Plateau pika in Yushu, Qinghai Province, China.</title>
        <authorList>
            <person name="Zhang G."/>
        </authorList>
    </citation>
    <scope>NUCLEOTIDE SEQUENCE [LARGE SCALE GENOMIC DNA]</scope>
    <source>
        <strain evidence="2 3">THG-MD21</strain>
    </source>
</reference>
<dbReference type="EMBL" id="SMTG01000005">
    <property type="protein sequence ID" value="TDK30152.1"/>
    <property type="molecule type" value="Genomic_DNA"/>
</dbReference>
<gene>
    <name evidence="2" type="ORF">E2F49_13290</name>
</gene>
<dbReference type="AlphaFoldDB" id="A0A4R5U784"/>
<evidence type="ECO:0000313" key="2">
    <source>
        <dbReference type="EMBL" id="TDK30152.1"/>
    </source>
</evidence>
<keyword evidence="1" id="KW-0472">Membrane</keyword>